<dbReference type="NCBIfam" id="TIGR00254">
    <property type="entry name" value="GGDEF"/>
    <property type="match status" value="1"/>
</dbReference>
<dbReference type="PROSITE" id="PS50113">
    <property type="entry name" value="PAC"/>
    <property type="match status" value="1"/>
</dbReference>
<reference evidence="3 4" key="1">
    <citation type="submission" date="2021-05" db="EMBL/GenBank/DDBJ databases">
        <title>Draft Whole Genome Sequencing Of Biosensor Chromobacterium violaceum Strain CV026 Reveals A Regulatory RNA In Chromobacterium violaceum Phenotype Regulatory Network.</title>
        <authorList>
            <person name="Hong K.W."/>
            <person name="Chan K.G."/>
            <person name="Chang C.-Y."/>
        </authorList>
    </citation>
    <scope>NUCLEOTIDE SEQUENCE [LARGE SCALE GENOMIC DNA]</scope>
    <source>
        <strain evidence="3 4">ATCC 31532</strain>
    </source>
</reference>
<dbReference type="EMBL" id="JAHDTB010000039">
    <property type="protein sequence ID" value="MBW8290245.1"/>
    <property type="molecule type" value="Genomic_DNA"/>
</dbReference>
<comment type="caution">
    <text evidence="3">The sequence shown here is derived from an EMBL/GenBank/DDBJ whole genome shotgun (WGS) entry which is preliminary data.</text>
</comment>
<dbReference type="RefSeq" id="WP_080770381.1">
    <property type="nucleotide sequence ID" value="NZ_CP142381.1"/>
</dbReference>
<protein>
    <submittedName>
        <fullName evidence="3">Diguanylate cyclase</fullName>
        <ecNumber evidence="3">2.7.7.65</ecNumber>
    </submittedName>
</protein>
<dbReference type="InterPro" id="IPR035965">
    <property type="entry name" value="PAS-like_dom_sf"/>
</dbReference>
<dbReference type="Proteomes" id="UP000711178">
    <property type="component" value="Unassembled WGS sequence"/>
</dbReference>
<gene>
    <name evidence="3" type="ORF">KIF53_21635</name>
</gene>
<name>A0ABS7FLB6_9NEIS</name>
<keyword evidence="4" id="KW-1185">Reference proteome</keyword>
<dbReference type="InterPro" id="IPR001610">
    <property type="entry name" value="PAC"/>
</dbReference>
<dbReference type="EC" id="2.7.7.65" evidence="3"/>
<dbReference type="SMART" id="SM00091">
    <property type="entry name" value="PAS"/>
    <property type="match status" value="1"/>
</dbReference>
<dbReference type="InterPro" id="IPR000160">
    <property type="entry name" value="GGDEF_dom"/>
</dbReference>
<dbReference type="Pfam" id="PF13426">
    <property type="entry name" value="PAS_9"/>
    <property type="match status" value="1"/>
</dbReference>
<dbReference type="SUPFAM" id="SSF55073">
    <property type="entry name" value="Nucleotide cyclase"/>
    <property type="match status" value="1"/>
</dbReference>
<keyword evidence="3" id="KW-0548">Nucleotidyltransferase</keyword>
<dbReference type="Gene3D" id="3.30.70.270">
    <property type="match status" value="1"/>
</dbReference>
<dbReference type="PROSITE" id="PS50887">
    <property type="entry name" value="GGDEF"/>
    <property type="match status" value="1"/>
</dbReference>
<evidence type="ECO:0000259" key="1">
    <source>
        <dbReference type="PROSITE" id="PS50113"/>
    </source>
</evidence>
<dbReference type="PANTHER" id="PTHR46663:SF3">
    <property type="entry name" value="SLL0267 PROTEIN"/>
    <property type="match status" value="1"/>
</dbReference>
<dbReference type="InterPro" id="IPR000700">
    <property type="entry name" value="PAS-assoc_C"/>
</dbReference>
<dbReference type="NCBIfam" id="TIGR00229">
    <property type="entry name" value="sensory_box"/>
    <property type="match status" value="1"/>
</dbReference>
<evidence type="ECO:0000259" key="2">
    <source>
        <dbReference type="PROSITE" id="PS50887"/>
    </source>
</evidence>
<accession>A0ABS7FLB6</accession>
<dbReference type="PANTHER" id="PTHR46663">
    <property type="entry name" value="DIGUANYLATE CYCLASE DGCT-RELATED"/>
    <property type="match status" value="1"/>
</dbReference>
<dbReference type="SMART" id="SM00086">
    <property type="entry name" value="PAC"/>
    <property type="match status" value="1"/>
</dbReference>
<sequence>MRRLDEEAKISSTEKIDDPCKTWPIQARLKLADSLFRSHSEGVCITDNQQKILQASQTLCRITGYSLTQIAGKRPNLFSSGIHDKAFFDSMWESINENGQWQGEMWNRNKEGSLYAIRLNISAVHDAQHEVSHYIGIMSDITQQKIDLAAITKSAHIDTLTGLPNRLLFTDRLIQAISQADRNKTFLAVCFMDLDNFKAINDMHGHQCGDAVLKELAIRLDSTIRAGDTAARLGGDEFILLLMGLKKSSEYAMILKRIVRSICQPITLPSSVIFPTASIGIAIYPADANTPNNLVALADSAMYRAKAQGGNRVIYHHKKIA</sequence>
<dbReference type="InterPro" id="IPR052163">
    <property type="entry name" value="DGC-Regulatory_Protein"/>
</dbReference>
<dbReference type="Gene3D" id="3.30.450.20">
    <property type="entry name" value="PAS domain"/>
    <property type="match status" value="1"/>
</dbReference>
<proteinExistence type="predicted"/>
<dbReference type="CDD" id="cd01949">
    <property type="entry name" value="GGDEF"/>
    <property type="match status" value="1"/>
</dbReference>
<dbReference type="GeneID" id="89685875"/>
<dbReference type="CDD" id="cd00130">
    <property type="entry name" value="PAS"/>
    <property type="match status" value="1"/>
</dbReference>
<dbReference type="InterPro" id="IPR043128">
    <property type="entry name" value="Rev_trsase/Diguanyl_cyclase"/>
</dbReference>
<evidence type="ECO:0000313" key="3">
    <source>
        <dbReference type="EMBL" id="MBW8290245.1"/>
    </source>
</evidence>
<dbReference type="SMART" id="SM00267">
    <property type="entry name" value="GGDEF"/>
    <property type="match status" value="1"/>
</dbReference>
<organism evidence="3 4">
    <name type="scientific">Chromobacterium subtsugae</name>
    <dbReference type="NCBI Taxonomy" id="251747"/>
    <lineage>
        <taxon>Bacteria</taxon>
        <taxon>Pseudomonadati</taxon>
        <taxon>Pseudomonadota</taxon>
        <taxon>Betaproteobacteria</taxon>
        <taxon>Neisseriales</taxon>
        <taxon>Chromobacteriaceae</taxon>
        <taxon>Chromobacterium</taxon>
    </lineage>
</organism>
<dbReference type="InterPro" id="IPR000014">
    <property type="entry name" value="PAS"/>
</dbReference>
<dbReference type="SUPFAM" id="SSF55785">
    <property type="entry name" value="PYP-like sensor domain (PAS domain)"/>
    <property type="match status" value="1"/>
</dbReference>
<feature type="domain" description="PAC" evidence="1">
    <location>
        <begin position="101"/>
        <end position="153"/>
    </location>
</feature>
<dbReference type="InterPro" id="IPR029787">
    <property type="entry name" value="Nucleotide_cyclase"/>
</dbReference>
<keyword evidence="3" id="KW-0808">Transferase</keyword>
<dbReference type="Pfam" id="PF00990">
    <property type="entry name" value="GGDEF"/>
    <property type="match status" value="1"/>
</dbReference>
<dbReference type="GO" id="GO:0052621">
    <property type="term" value="F:diguanylate cyclase activity"/>
    <property type="evidence" value="ECO:0007669"/>
    <property type="project" value="UniProtKB-EC"/>
</dbReference>
<evidence type="ECO:0000313" key="4">
    <source>
        <dbReference type="Proteomes" id="UP000711178"/>
    </source>
</evidence>
<feature type="domain" description="GGDEF" evidence="2">
    <location>
        <begin position="185"/>
        <end position="318"/>
    </location>
</feature>